<comment type="similarity">
    <text evidence="1">Belongs to the type-I restriction system S methylase family.</text>
</comment>
<keyword evidence="5" id="KW-0540">Nuclease</keyword>
<dbReference type="GO" id="GO:0004519">
    <property type="term" value="F:endonuclease activity"/>
    <property type="evidence" value="ECO:0007669"/>
    <property type="project" value="UniProtKB-KW"/>
</dbReference>
<dbReference type="RefSeq" id="WP_203419643.1">
    <property type="nucleotide sequence ID" value="NZ_CP069352.1"/>
</dbReference>
<evidence type="ECO:0000313" key="5">
    <source>
        <dbReference type="EMBL" id="QRK83719.1"/>
    </source>
</evidence>
<keyword evidence="3" id="KW-0238">DNA-binding</keyword>
<accession>A0ABX7GEC6</accession>
<dbReference type="CDD" id="cd17517">
    <property type="entry name" value="RMtype1_S_EcoKI_StySPI-TRD2-CR2_like"/>
    <property type="match status" value="1"/>
</dbReference>
<dbReference type="InterPro" id="IPR052021">
    <property type="entry name" value="Type-I_RS_S_subunit"/>
</dbReference>
<reference evidence="5 6" key="1">
    <citation type="submission" date="2021-03" db="EMBL/GenBank/DDBJ databases">
        <title>P. granadensis CT364 genome publication.</title>
        <authorList>
            <person name="Stach J."/>
            <person name="Montero-Calasanz Md.C."/>
        </authorList>
    </citation>
    <scope>NUCLEOTIDE SEQUENCE [LARGE SCALE GENOMIC DNA]</scope>
    <source>
        <strain evidence="5 6">CT364</strain>
    </source>
</reference>
<evidence type="ECO:0000256" key="2">
    <source>
        <dbReference type="ARBA" id="ARBA00022747"/>
    </source>
</evidence>
<organism evidence="5 6">
    <name type="scientific">Pseudomonas granadensis</name>
    <dbReference type="NCBI Taxonomy" id="1421430"/>
    <lineage>
        <taxon>Bacteria</taxon>
        <taxon>Pseudomonadati</taxon>
        <taxon>Pseudomonadota</taxon>
        <taxon>Gammaproteobacteria</taxon>
        <taxon>Pseudomonadales</taxon>
        <taxon>Pseudomonadaceae</taxon>
        <taxon>Pseudomonas</taxon>
    </lineage>
</organism>
<keyword evidence="2" id="KW-0680">Restriction system</keyword>
<protein>
    <submittedName>
        <fullName evidence="5">Restriction endonuclease subunit S</fullName>
    </submittedName>
</protein>
<dbReference type="EMBL" id="CP069352">
    <property type="protein sequence ID" value="QRK83719.1"/>
    <property type="molecule type" value="Genomic_DNA"/>
</dbReference>
<dbReference type="PANTHER" id="PTHR30408">
    <property type="entry name" value="TYPE-1 RESTRICTION ENZYME ECOKI SPECIFICITY PROTEIN"/>
    <property type="match status" value="1"/>
</dbReference>
<evidence type="ECO:0000259" key="4">
    <source>
        <dbReference type="Pfam" id="PF01420"/>
    </source>
</evidence>
<proteinExistence type="inferred from homology"/>
<keyword evidence="5" id="KW-0378">Hydrolase</keyword>
<keyword evidence="6" id="KW-1185">Reference proteome</keyword>
<sequence length="402" mass="45270">MSSFVTLTLGEVATFVRGITFKPEDVVALGTEGSVACMRTKNVQENLDLSDVFAVKKDLVRRADQFLQEGDILVSSANSWNLVGKCSWIPELQFSASFGGFVSVLRANPEKIFPRFLYWWFSSSRIQSLARSFGNKTTSISNLNFDRCLELGIELPSLEEQMRISSILDQAESLKIRRKDAVAELNVLIGELFVDLFGDARSIKERWEVKKLKDLVLEFRYGTSEKSGEHDTPVLRIPNVSKGEVDISDLKYVSLGVQEFERLLLKDGDLLFVRSNGNPDFVGRCAVFESLNVERGFVYASYLIRARLDRDIISPNYLCEFLLGSMGRKSLLSNSKTSAGQYNINIQGLGSIDVPVPPMQMQEAFYKKLSSVKGLRQMHLDSLAKLEHLFDTLQVRAFRGEL</sequence>
<dbReference type="PANTHER" id="PTHR30408:SF12">
    <property type="entry name" value="TYPE I RESTRICTION ENZYME MJAVIII SPECIFICITY SUBUNIT"/>
    <property type="match status" value="1"/>
</dbReference>
<dbReference type="Gene3D" id="3.90.220.20">
    <property type="entry name" value="DNA methylase specificity domains"/>
    <property type="match status" value="2"/>
</dbReference>
<dbReference type="Pfam" id="PF01420">
    <property type="entry name" value="Methylase_S"/>
    <property type="match status" value="2"/>
</dbReference>
<name>A0ABX7GEC6_9PSED</name>
<dbReference type="CDD" id="cd17252">
    <property type="entry name" value="RMtype1_S_EcoKI-TRD1-CR1_like"/>
    <property type="match status" value="1"/>
</dbReference>
<dbReference type="SUPFAM" id="SSF116734">
    <property type="entry name" value="DNA methylase specificity domain"/>
    <property type="match status" value="2"/>
</dbReference>
<feature type="domain" description="Type I restriction modification DNA specificity" evidence="4">
    <location>
        <begin position="3"/>
        <end position="173"/>
    </location>
</feature>
<dbReference type="Proteomes" id="UP000663686">
    <property type="component" value="Chromosome"/>
</dbReference>
<keyword evidence="5" id="KW-0255">Endonuclease</keyword>
<feature type="domain" description="Type I restriction modification DNA specificity" evidence="4">
    <location>
        <begin position="205"/>
        <end position="374"/>
    </location>
</feature>
<dbReference type="InterPro" id="IPR044946">
    <property type="entry name" value="Restrct_endonuc_typeI_TRD_sf"/>
</dbReference>
<dbReference type="InterPro" id="IPR000055">
    <property type="entry name" value="Restrct_endonuc_typeI_TRD"/>
</dbReference>
<evidence type="ECO:0000256" key="1">
    <source>
        <dbReference type="ARBA" id="ARBA00010923"/>
    </source>
</evidence>
<evidence type="ECO:0000256" key="3">
    <source>
        <dbReference type="ARBA" id="ARBA00023125"/>
    </source>
</evidence>
<evidence type="ECO:0000313" key="6">
    <source>
        <dbReference type="Proteomes" id="UP000663686"/>
    </source>
</evidence>
<gene>
    <name evidence="5" type="ORF">JN757_24820</name>
</gene>